<dbReference type="InterPro" id="IPR001123">
    <property type="entry name" value="LeuE-type"/>
</dbReference>
<evidence type="ECO:0000313" key="7">
    <source>
        <dbReference type="EMBL" id="MBC8756918.1"/>
    </source>
</evidence>
<dbReference type="Pfam" id="PF01810">
    <property type="entry name" value="LysE"/>
    <property type="match status" value="1"/>
</dbReference>
<evidence type="ECO:0000256" key="5">
    <source>
        <dbReference type="ARBA" id="ARBA00023136"/>
    </source>
</evidence>
<dbReference type="Proteomes" id="UP000619238">
    <property type="component" value="Unassembled WGS sequence"/>
</dbReference>
<keyword evidence="3 6" id="KW-0812">Transmembrane</keyword>
<feature type="transmembrane region" description="Helical" evidence="6">
    <location>
        <begin position="6"/>
        <end position="27"/>
    </location>
</feature>
<name>A0ABR7QEK0_9FLAO</name>
<evidence type="ECO:0000256" key="4">
    <source>
        <dbReference type="ARBA" id="ARBA00022989"/>
    </source>
</evidence>
<keyword evidence="4 6" id="KW-1133">Transmembrane helix</keyword>
<evidence type="ECO:0000256" key="2">
    <source>
        <dbReference type="ARBA" id="ARBA00022475"/>
    </source>
</evidence>
<comment type="subcellular location">
    <subcellularLocation>
        <location evidence="1">Cell membrane</location>
        <topology evidence="1">Multi-pass membrane protein</topology>
    </subcellularLocation>
</comment>
<evidence type="ECO:0000256" key="3">
    <source>
        <dbReference type="ARBA" id="ARBA00022692"/>
    </source>
</evidence>
<dbReference type="PANTHER" id="PTHR30086:SF20">
    <property type="entry name" value="ARGININE EXPORTER PROTEIN ARGO-RELATED"/>
    <property type="match status" value="1"/>
</dbReference>
<evidence type="ECO:0000313" key="8">
    <source>
        <dbReference type="Proteomes" id="UP000619238"/>
    </source>
</evidence>
<keyword evidence="8" id="KW-1185">Reference proteome</keyword>
<comment type="caution">
    <text evidence="7">The sequence shown here is derived from an EMBL/GenBank/DDBJ whole genome shotgun (WGS) entry which is preliminary data.</text>
</comment>
<gene>
    <name evidence="7" type="ORF">H2O64_19760</name>
</gene>
<keyword evidence="5 6" id="KW-0472">Membrane</keyword>
<dbReference type="PANTHER" id="PTHR30086">
    <property type="entry name" value="ARGININE EXPORTER PROTEIN ARGO"/>
    <property type="match status" value="1"/>
</dbReference>
<feature type="transmembrane region" description="Helical" evidence="6">
    <location>
        <begin position="120"/>
        <end position="143"/>
    </location>
</feature>
<reference evidence="7 8" key="1">
    <citation type="submission" date="2020-07" db="EMBL/GenBank/DDBJ databases">
        <title>Description of Kordia aestuariivivens sp. nov., isolated from a tidal flat.</title>
        <authorList>
            <person name="Park S."/>
            <person name="Yoon J.-H."/>
        </authorList>
    </citation>
    <scope>NUCLEOTIDE SEQUENCE [LARGE SCALE GENOMIC DNA]</scope>
    <source>
        <strain evidence="7 8">YSTF-M3</strain>
    </source>
</reference>
<dbReference type="RefSeq" id="WP_187563962.1">
    <property type="nucleotide sequence ID" value="NZ_JACGWS010000015.1"/>
</dbReference>
<evidence type="ECO:0000256" key="6">
    <source>
        <dbReference type="SAM" id="Phobius"/>
    </source>
</evidence>
<dbReference type="EMBL" id="JACGWS010000015">
    <property type="protein sequence ID" value="MBC8756918.1"/>
    <property type="molecule type" value="Genomic_DNA"/>
</dbReference>
<feature type="transmembrane region" description="Helical" evidence="6">
    <location>
        <begin position="190"/>
        <end position="208"/>
    </location>
</feature>
<accession>A0ABR7QEK0</accession>
<organism evidence="7 8">
    <name type="scientific">Kordia aestuariivivens</name>
    <dbReference type="NCBI Taxonomy" id="2759037"/>
    <lineage>
        <taxon>Bacteria</taxon>
        <taxon>Pseudomonadati</taxon>
        <taxon>Bacteroidota</taxon>
        <taxon>Flavobacteriia</taxon>
        <taxon>Flavobacteriales</taxon>
        <taxon>Flavobacteriaceae</taxon>
        <taxon>Kordia</taxon>
    </lineage>
</organism>
<feature type="transmembrane region" description="Helical" evidence="6">
    <location>
        <begin position="73"/>
        <end position="91"/>
    </location>
</feature>
<sequence>MFDGIAYAVLYGFILAFAVGPVFFIIIETSITKGFRSALTFDLGAIFADIVFIIFAYYSTNQILEKIKGDPKLIIFGGLILLAFGIISYIQTSKSFRKIVREHYAVDPKKNLPGLFIKGFLLNFINFGVLAGWIGVMVMANAFSSTSEGVIIFLATVLISMLITDVAKILLAKKLKSKMTPRFIFKTKKWVSIMIIVFGAVMILQGTFPKEIKKMKHKIEAFFTT</sequence>
<evidence type="ECO:0000256" key="1">
    <source>
        <dbReference type="ARBA" id="ARBA00004651"/>
    </source>
</evidence>
<feature type="transmembrane region" description="Helical" evidence="6">
    <location>
        <begin position="39"/>
        <end position="58"/>
    </location>
</feature>
<protein>
    <submittedName>
        <fullName evidence="7">LysE family transporter</fullName>
    </submittedName>
</protein>
<proteinExistence type="predicted"/>
<feature type="transmembrane region" description="Helical" evidence="6">
    <location>
        <begin position="149"/>
        <end position="170"/>
    </location>
</feature>
<keyword evidence="2" id="KW-1003">Cell membrane</keyword>